<evidence type="ECO:0000313" key="2">
    <source>
        <dbReference type="EMBL" id="CAA6824546.1"/>
    </source>
</evidence>
<dbReference type="InterPro" id="IPR006054">
    <property type="entry name" value="DnaQ"/>
</dbReference>
<reference evidence="2" key="1">
    <citation type="submission" date="2020-01" db="EMBL/GenBank/DDBJ databases">
        <authorList>
            <person name="Meier V. D."/>
            <person name="Meier V D."/>
        </authorList>
    </citation>
    <scope>NUCLEOTIDE SEQUENCE</scope>
    <source>
        <strain evidence="2">HLG_WM_MAG_03</strain>
    </source>
</reference>
<dbReference type="EMBL" id="CACVAR010000372">
    <property type="protein sequence ID" value="CAA6824546.1"/>
    <property type="molecule type" value="Genomic_DNA"/>
</dbReference>
<protein>
    <submittedName>
        <fullName evidence="2">DNA polymerase III epsilon subunit (EC)</fullName>
        <ecNumber evidence="2">2.7.7.7</ecNumber>
    </submittedName>
</protein>
<dbReference type="GO" id="GO:0005829">
    <property type="term" value="C:cytosol"/>
    <property type="evidence" value="ECO:0007669"/>
    <property type="project" value="TreeGrafter"/>
</dbReference>
<organism evidence="2">
    <name type="scientific">uncultured Sulfurovum sp</name>
    <dbReference type="NCBI Taxonomy" id="269237"/>
    <lineage>
        <taxon>Bacteria</taxon>
        <taxon>Pseudomonadati</taxon>
        <taxon>Campylobacterota</taxon>
        <taxon>Epsilonproteobacteria</taxon>
        <taxon>Campylobacterales</taxon>
        <taxon>Sulfurovaceae</taxon>
        <taxon>Sulfurovum</taxon>
        <taxon>environmental samples</taxon>
    </lineage>
</organism>
<dbReference type="CDD" id="cd06127">
    <property type="entry name" value="DEDDh"/>
    <property type="match status" value="1"/>
</dbReference>
<dbReference type="AlphaFoldDB" id="A0A6S6UA87"/>
<dbReference type="NCBIfam" id="TIGR00573">
    <property type="entry name" value="dnaq"/>
    <property type="match status" value="1"/>
</dbReference>
<dbReference type="GO" id="GO:0003677">
    <property type="term" value="F:DNA binding"/>
    <property type="evidence" value="ECO:0007669"/>
    <property type="project" value="InterPro"/>
</dbReference>
<dbReference type="InterPro" id="IPR012337">
    <property type="entry name" value="RNaseH-like_sf"/>
</dbReference>
<dbReference type="GO" id="GO:0003887">
    <property type="term" value="F:DNA-directed DNA polymerase activity"/>
    <property type="evidence" value="ECO:0007669"/>
    <property type="project" value="UniProtKB-EC"/>
</dbReference>
<keyword evidence="2" id="KW-0808">Transferase</keyword>
<feature type="domain" description="Exonuclease" evidence="1">
    <location>
        <begin position="31"/>
        <end position="205"/>
    </location>
</feature>
<dbReference type="GO" id="GO:0006260">
    <property type="term" value="P:DNA replication"/>
    <property type="evidence" value="ECO:0007669"/>
    <property type="project" value="InterPro"/>
</dbReference>
<name>A0A6S6UA87_9BACT</name>
<dbReference type="InterPro" id="IPR013520">
    <property type="entry name" value="Ribonucl_H"/>
</dbReference>
<dbReference type="NCBIfam" id="NF006601">
    <property type="entry name" value="PRK09145.1"/>
    <property type="match status" value="1"/>
</dbReference>
<dbReference type="EC" id="2.7.7.7" evidence="2"/>
<dbReference type="SMART" id="SM00479">
    <property type="entry name" value="EXOIII"/>
    <property type="match status" value="1"/>
</dbReference>
<keyword evidence="2" id="KW-0548">Nucleotidyltransferase</keyword>
<dbReference type="PANTHER" id="PTHR30231:SF7">
    <property type="entry name" value="BLR4117 PROTEIN"/>
    <property type="match status" value="1"/>
</dbReference>
<accession>A0A6S6UA87</accession>
<dbReference type="Pfam" id="PF00929">
    <property type="entry name" value="RNase_T"/>
    <property type="match status" value="1"/>
</dbReference>
<dbReference type="InterPro" id="IPR036397">
    <property type="entry name" value="RNaseH_sf"/>
</dbReference>
<gene>
    <name evidence="2" type="ORF">HELGO_WM24574</name>
</gene>
<dbReference type="GO" id="GO:0008408">
    <property type="term" value="F:3'-5' exonuclease activity"/>
    <property type="evidence" value="ECO:0007669"/>
    <property type="project" value="TreeGrafter"/>
</dbReference>
<dbReference type="SUPFAM" id="SSF53098">
    <property type="entry name" value="Ribonuclease H-like"/>
    <property type="match status" value="1"/>
</dbReference>
<sequence length="210" mass="24433">MFEAFRKKRQRAKLKDEHYAFLFDENTNEDEFVSFDCETTGLNPKKDEILSIGAVKIINNKIELSKNLERYLKPTKAINQASIKIHHIRECDLMGNTKDATTAIEEFLHFIGNRTLIGYYIEFDIAMINKYTEKIIGTTLPNKSIELSSMYYKRHRKESAHEFVDLKFDTIMGKLDLPKLGQHDALNDAIMSAMMYLKLKEMPEYKGAYS</sequence>
<evidence type="ECO:0000259" key="1">
    <source>
        <dbReference type="SMART" id="SM00479"/>
    </source>
</evidence>
<dbReference type="Gene3D" id="3.30.420.10">
    <property type="entry name" value="Ribonuclease H-like superfamily/Ribonuclease H"/>
    <property type="match status" value="1"/>
</dbReference>
<dbReference type="PANTHER" id="PTHR30231">
    <property type="entry name" value="DNA POLYMERASE III SUBUNIT EPSILON"/>
    <property type="match status" value="1"/>
</dbReference>
<proteinExistence type="predicted"/>